<accession>A0A7C9KDM1</accession>
<gene>
    <name evidence="2" type="ORF">GEA64_12955</name>
</gene>
<dbReference type="RefSeq" id="WP_152963058.1">
    <property type="nucleotide sequence ID" value="NZ_CAWOZU010000019.1"/>
</dbReference>
<comment type="caution">
    <text evidence="2">The sequence shown here is derived from an EMBL/GenBank/DDBJ whole genome shotgun (WGS) entry which is preliminary data.</text>
</comment>
<feature type="transmembrane region" description="Helical" evidence="1">
    <location>
        <begin position="26"/>
        <end position="46"/>
    </location>
</feature>
<dbReference type="Pfam" id="PF19874">
    <property type="entry name" value="DUF6347"/>
    <property type="match status" value="1"/>
</dbReference>
<dbReference type="InterPro" id="IPR045928">
    <property type="entry name" value="DUF6347"/>
</dbReference>
<keyword evidence="1" id="KW-0812">Transmembrane</keyword>
<dbReference type="AlphaFoldDB" id="A0A7C9KDM1"/>
<dbReference type="Proteomes" id="UP000481739">
    <property type="component" value="Unassembled WGS sequence"/>
</dbReference>
<reference evidence="2 3" key="1">
    <citation type="journal article" date="2019" name="Nature">
        <title>A new antibiotic selectively kills Gram-negative pathogens.</title>
        <authorList>
            <person name="Imai Y."/>
            <person name="Meyer K.J."/>
            <person name="Iinishi A."/>
            <person name="Favre-Godal Q."/>
            <person name="Green R."/>
            <person name="Manuse S."/>
            <person name="Caboni M."/>
            <person name="Mori M."/>
            <person name="Niles S."/>
            <person name="Ghiglieri M."/>
            <person name="Honrao C."/>
            <person name="Ma X."/>
            <person name="Guo J.J."/>
            <person name="Makriyannis A."/>
            <person name="Linares-Otoya L."/>
            <person name="Boehringer N."/>
            <person name="Wuisan Z.G."/>
            <person name="Kaur H."/>
            <person name="Wu R."/>
            <person name="Mateus A."/>
            <person name="Typas A."/>
            <person name="Savitski M.M."/>
            <person name="Espinoza J.L."/>
            <person name="O'Rourke A."/>
            <person name="Nelson K.E."/>
            <person name="Hiller S."/>
            <person name="Noinaj N."/>
            <person name="Schaeberle T.F."/>
            <person name="D'Onofrio A."/>
            <person name="Lewis K."/>
        </authorList>
    </citation>
    <scope>NUCLEOTIDE SEQUENCE [LARGE SCALE GENOMIC DNA]</scope>
    <source>
        <strain evidence="2 3">HGB 1456</strain>
    </source>
</reference>
<proteinExistence type="predicted"/>
<keyword evidence="1" id="KW-0472">Membrane</keyword>
<keyword evidence="1" id="KW-1133">Transmembrane helix</keyword>
<dbReference type="EMBL" id="WHZZ01000004">
    <property type="protein sequence ID" value="MQL48821.1"/>
    <property type="molecule type" value="Genomic_DNA"/>
</dbReference>
<organism evidence="2 3">
    <name type="scientific">Photorhabdus khanii</name>
    <dbReference type="NCBI Taxonomy" id="1004150"/>
    <lineage>
        <taxon>Bacteria</taxon>
        <taxon>Pseudomonadati</taxon>
        <taxon>Pseudomonadota</taxon>
        <taxon>Gammaproteobacteria</taxon>
        <taxon>Enterobacterales</taxon>
        <taxon>Morganellaceae</taxon>
        <taxon>Photorhabdus</taxon>
    </lineage>
</organism>
<name>A0A7C9KDM1_9GAMM</name>
<evidence type="ECO:0000313" key="3">
    <source>
        <dbReference type="Proteomes" id="UP000481739"/>
    </source>
</evidence>
<sequence length="85" mass="9750">MTLYLLVVFIFSSLHGRRPPFIGIFLAFYLLVVIISVSAEIIFDGVMQTVRKYEREDKNNLSNNILIKKSRSLAMGKTQLLSQEI</sequence>
<evidence type="ECO:0000256" key="1">
    <source>
        <dbReference type="SAM" id="Phobius"/>
    </source>
</evidence>
<protein>
    <submittedName>
        <fullName evidence="2">Uncharacterized protein</fullName>
    </submittedName>
</protein>
<evidence type="ECO:0000313" key="2">
    <source>
        <dbReference type="EMBL" id="MQL48821.1"/>
    </source>
</evidence>